<reference evidence="6" key="1">
    <citation type="submission" date="2021-03" db="EMBL/GenBank/DDBJ databases">
        <title>Revisited historic fungal species revealed as producer of novel bioactive compounds through whole genome sequencing and comparative genomics.</title>
        <authorList>
            <person name="Vignolle G.A."/>
            <person name="Hochenegger N."/>
            <person name="Mach R.L."/>
            <person name="Mach-Aigner A.R."/>
            <person name="Javad Rahimi M."/>
            <person name="Salim K.A."/>
            <person name="Chan C.M."/>
            <person name="Lim L.B.L."/>
            <person name="Cai F."/>
            <person name="Druzhinina I.S."/>
            <person name="U'Ren J.M."/>
            <person name="Derntl C."/>
        </authorList>
    </citation>
    <scope>NUCLEOTIDE SEQUENCE</scope>
    <source>
        <strain evidence="6">TUCIM 5799</strain>
    </source>
</reference>
<evidence type="ECO:0000313" key="6">
    <source>
        <dbReference type="EMBL" id="KAI1880460.1"/>
    </source>
</evidence>
<dbReference type="Pfam" id="PF03473">
    <property type="entry name" value="MOSC"/>
    <property type="match status" value="1"/>
</dbReference>
<dbReference type="EMBL" id="JAFIMR010000003">
    <property type="protein sequence ID" value="KAI1880460.1"/>
    <property type="molecule type" value="Genomic_DNA"/>
</dbReference>
<dbReference type="PROSITE" id="PS51340">
    <property type="entry name" value="MOSC"/>
    <property type="match status" value="1"/>
</dbReference>
<keyword evidence="1" id="KW-0408">Iron</keyword>
<dbReference type="SUPFAM" id="SSF54292">
    <property type="entry name" value="2Fe-2S ferredoxin-like"/>
    <property type="match status" value="1"/>
</dbReference>
<dbReference type="GO" id="GO:0016491">
    <property type="term" value="F:oxidoreductase activity"/>
    <property type="evidence" value="ECO:0007669"/>
    <property type="project" value="InterPro"/>
</dbReference>
<evidence type="ECO:0000259" key="4">
    <source>
        <dbReference type="PROSITE" id="PS51340"/>
    </source>
</evidence>
<dbReference type="GO" id="GO:0051537">
    <property type="term" value="F:2 iron, 2 sulfur cluster binding"/>
    <property type="evidence" value="ECO:0007669"/>
    <property type="project" value="UniProtKB-KW"/>
</dbReference>
<organism evidence="6 7">
    <name type="scientific">Neoarthrinium moseri</name>
    <dbReference type="NCBI Taxonomy" id="1658444"/>
    <lineage>
        <taxon>Eukaryota</taxon>
        <taxon>Fungi</taxon>
        <taxon>Dikarya</taxon>
        <taxon>Ascomycota</taxon>
        <taxon>Pezizomycotina</taxon>
        <taxon>Sordariomycetes</taxon>
        <taxon>Xylariomycetidae</taxon>
        <taxon>Amphisphaeriales</taxon>
        <taxon>Apiosporaceae</taxon>
        <taxon>Neoarthrinium</taxon>
    </lineage>
</organism>
<feature type="domain" description="2Fe-2S ferredoxin-type" evidence="3">
    <location>
        <begin position="488"/>
        <end position="570"/>
    </location>
</feature>
<dbReference type="Pfam" id="PF00111">
    <property type="entry name" value="Fer2"/>
    <property type="match status" value="1"/>
</dbReference>
<name>A0A9P9WWB4_9PEZI</name>
<keyword evidence="7" id="KW-1185">Reference proteome</keyword>
<dbReference type="CDD" id="cd06185">
    <property type="entry name" value="PDR_like"/>
    <property type="match status" value="1"/>
</dbReference>
<sequence>MGSFIFGQDARLDNDVAPLPPRDVLLCVRTGKIRPLRGVKIRSAINKSARQGKIRVTQTGLVGDEVQYEMHGGVEKALHHYCASHYKTWNEELPNREHLFKIGGFGENLSTALLHEGSLCVGDKFRLGPEVIVQVSEPRQPCFKLNHRFEYKKTSTVAQNSGRIGWYYRVLKTGYIQEGDAFELIERINPRWPLLRVQKYLFHDVNNIEAITELSQLPGLGEETLGVFRARLARGPEDPSGRLEGDRIPVVWRPYKLIEKTDLTPRVKKFVFEVEKPSSDIEDPAFGRFPHVRLQFGPDMCFSRAYSVVSGDMARFELGIARDDQSRGGSVHLHDQVQVGDMITVAKGHDAKPSSSNCLDNLRSKKHVFIIGGIGVTAFLRDIADLAKASADLEVHYAVRSREEAVYLELLPTKSTTVYAKSEGRRLDLTRIVPHTASGTAPDAMVYCCGPASLLSECQNLTKKLGYPRSHVHFEEFGGATTGTGEPFEVEIRSTRKVLQVPGKKSLLQVLTEAGFEIESSCLVGNCGTCMVDHCKGNIEHRGTALGDEMKEESMLSCVSRGQGRIVIDC</sequence>
<dbReference type="PROSITE" id="PS51085">
    <property type="entry name" value="2FE2S_FER_2"/>
    <property type="match status" value="1"/>
</dbReference>
<dbReference type="Pfam" id="PF03475">
    <property type="entry name" value="YiiM_3-alpha"/>
    <property type="match status" value="1"/>
</dbReference>
<dbReference type="InterPro" id="IPR006058">
    <property type="entry name" value="2Fe2S_fd_BS"/>
</dbReference>
<feature type="domain" description="FAD-binding FR-type" evidence="5">
    <location>
        <begin position="250"/>
        <end position="360"/>
    </location>
</feature>
<dbReference type="InterPro" id="IPR017938">
    <property type="entry name" value="Riboflavin_synthase-like_b-brl"/>
</dbReference>
<comment type="caution">
    <text evidence="6">The sequence shown here is derived from an EMBL/GenBank/DDBJ whole genome shotgun (WGS) entry which is preliminary data.</text>
</comment>
<dbReference type="SUPFAM" id="SSF63380">
    <property type="entry name" value="Riboflavin synthase domain-like"/>
    <property type="match status" value="1"/>
</dbReference>
<dbReference type="InterPro" id="IPR012675">
    <property type="entry name" value="Beta-grasp_dom_sf"/>
</dbReference>
<dbReference type="PROSITE" id="PS51384">
    <property type="entry name" value="FAD_FR"/>
    <property type="match status" value="1"/>
</dbReference>
<protein>
    <submittedName>
        <fullName evidence="6">Uncharacterized protein</fullName>
    </submittedName>
</protein>
<keyword evidence="1" id="KW-0479">Metal-binding</keyword>
<feature type="domain" description="MOSC" evidence="4">
    <location>
        <begin position="48"/>
        <end position="185"/>
    </location>
</feature>
<dbReference type="SUPFAM" id="SSF50800">
    <property type="entry name" value="PK beta-barrel domain-like"/>
    <property type="match status" value="1"/>
</dbReference>
<keyword evidence="1" id="KW-0001">2Fe-2S</keyword>
<gene>
    <name evidence="6" type="ORF">JX265_002081</name>
</gene>
<accession>A0A9P9WWB4</accession>
<evidence type="ECO:0000259" key="5">
    <source>
        <dbReference type="PROSITE" id="PS51384"/>
    </source>
</evidence>
<dbReference type="PANTHER" id="PTHR30212">
    <property type="entry name" value="PROTEIN YIIM"/>
    <property type="match status" value="1"/>
</dbReference>
<dbReference type="PROSITE" id="PS00197">
    <property type="entry name" value="2FE2S_FER_1"/>
    <property type="match status" value="1"/>
</dbReference>
<dbReference type="AlphaFoldDB" id="A0A9P9WWB4"/>
<dbReference type="PANTHER" id="PTHR30212:SF2">
    <property type="entry name" value="PROTEIN YIIM"/>
    <property type="match status" value="1"/>
</dbReference>
<dbReference type="InterPro" id="IPR039261">
    <property type="entry name" value="FNR_nucleotide-bd"/>
</dbReference>
<dbReference type="CDD" id="cd00207">
    <property type="entry name" value="fer2"/>
    <property type="match status" value="1"/>
</dbReference>
<dbReference type="Gene3D" id="2.40.30.10">
    <property type="entry name" value="Translation factors"/>
    <property type="match status" value="1"/>
</dbReference>
<dbReference type="Proteomes" id="UP000829685">
    <property type="component" value="Unassembled WGS sequence"/>
</dbReference>
<dbReference type="InterPro" id="IPR036010">
    <property type="entry name" value="2Fe-2S_ferredoxin-like_sf"/>
</dbReference>
<evidence type="ECO:0000256" key="2">
    <source>
        <dbReference type="ARBA" id="ARBA00023014"/>
    </source>
</evidence>
<dbReference type="InterPro" id="IPR005163">
    <property type="entry name" value="Tri_helical_YiiM-like"/>
</dbReference>
<evidence type="ECO:0000256" key="1">
    <source>
        <dbReference type="ARBA" id="ARBA00022714"/>
    </source>
</evidence>
<dbReference type="GO" id="GO:0030170">
    <property type="term" value="F:pyridoxal phosphate binding"/>
    <property type="evidence" value="ECO:0007669"/>
    <property type="project" value="InterPro"/>
</dbReference>
<dbReference type="InterPro" id="IPR017927">
    <property type="entry name" value="FAD-bd_FR_type"/>
</dbReference>
<dbReference type="Gene3D" id="3.10.20.30">
    <property type="match status" value="1"/>
</dbReference>
<evidence type="ECO:0000259" key="3">
    <source>
        <dbReference type="PROSITE" id="PS51085"/>
    </source>
</evidence>
<proteinExistence type="predicted"/>
<dbReference type="Gene3D" id="2.40.33.20">
    <property type="entry name" value="PK beta-barrel domain-like"/>
    <property type="match status" value="1"/>
</dbReference>
<dbReference type="InterPro" id="IPR011037">
    <property type="entry name" value="Pyrv_Knase-like_insert_dom_sf"/>
</dbReference>
<dbReference type="InterPro" id="IPR052353">
    <property type="entry name" value="Benzoxazolinone_Detox_Enz"/>
</dbReference>
<dbReference type="Gene3D" id="3.40.50.80">
    <property type="entry name" value="Nucleotide-binding domain of ferredoxin-NADP reductase (FNR) module"/>
    <property type="match status" value="1"/>
</dbReference>
<dbReference type="InterPro" id="IPR001041">
    <property type="entry name" value="2Fe-2S_ferredoxin-type"/>
</dbReference>
<dbReference type="InterPro" id="IPR005302">
    <property type="entry name" value="MoCF_Sase_C"/>
</dbReference>
<dbReference type="SUPFAM" id="SSF52343">
    <property type="entry name" value="Ferredoxin reductase-like, C-terminal NADP-linked domain"/>
    <property type="match status" value="1"/>
</dbReference>
<keyword evidence="2" id="KW-0411">Iron-sulfur</keyword>
<dbReference type="GO" id="GO:0030151">
    <property type="term" value="F:molybdenum ion binding"/>
    <property type="evidence" value="ECO:0007669"/>
    <property type="project" value="InterPro"/>
</dbReference>
<evidence type="ECO:0000313" key="7">
    <source>
        <dbReference type="Proteomes" id="UP000829685"/>
    </source>
</evidence>